<evidence type="ECO:0000313" key="4">
    <source>
        <dbReference type="EMBL" id="REF96208.1"/>
    </source>
</evidence>
<gene>
    <name evidence="4" type="ORF">DFJ67_2185</name>
</gene>
<evidence type="ECO:0000256" key="1">
    <source>
        <dbReference type="ARBA" id="ARBA00022857"/>
    </source>
</evidence>
<sequence length="312" mass="32235">MRAITIPEFGGPDVLTWAEVPDPVAGPGEVLIDVVASAVNRADLMQRQGHYAPPAGASPYPGLECAGLVGGEPVCALLSGGGYAERVAVPAEHVLPVPAGLALDEAAGLPEVACTVWSNVVRGARLASGETLLVHGGSSGIGTFAIQLGKALGARVITTARKVKHEALLALGADHVIDYSTEDFAAVAQGLGGADVILDIIGASYLDRNMAALAPNGRLAIIGTQGGRRAELDLGKLMAKRGSVSATTLRARPAAEKTEIIKGVRATVWPLVEEGKIRPVIDRRIPMPRAAEAHRVVEDNLHTGKVLLVNPA</sequence>
<feature type="domain" description="Enoyl reductase (ER)" evidence="3">
    <location>
        <begin position="10"/>
        <end position="308"/>
    </location>
</feature>
<dbReference type="Gene3D" id="3.90.180.10">
    <property type="entry name" value="Medium-chain alcohol dehydrogenases, catalytic domain"/>
    <property type="match status" value="1"/>
</dbReference>
<name>A0A3D9ZFK4_9ACTN</name>
<dbReference type="OrthoDB" id="9780520at2"/>
<evidence type="ECO:0000256" key="2">
    <source>
        <dbReference type="ARBA" id="ARBA00023002"/>
    </source>
</evidence>
<dbReference type="InterPro" id="IPR036291">
    <property type="entry name" value="NAD(P)-bd_dom_sf"/>
</dbReference>
<keyword evidence="2" id="KW-0560">Oxidoreductase</keyword>
<dbReference type="Proteomes" id="UP000256913">
    <property type="component" value="Unassembled WGS sequence"/>
</dbReference>
<keyword evidence="5" id="KW-1185">Reference proteome</keyword>
<dbReference type="InterPro" id="IPR020843">
    <property type="entry name" value="ER"/>
</dbReference>
<accession>A0A3D9ZFK4</accession>
<dbReference type="PANTHER" id="PTHR48106:SF8">
    <property type="entry name" value="OS02G0805600 PROTEIN"/>
    <property type="match status" value="1"/>
</dbReference>
<comment type="caution">
    <text evidence="4">The sequence shown here is derived from an EMBL/GenBank/DDBJ whole genome shotgun (WGS) entry which is preliminary data.</text>
</comment>
<dbReference type="InterPro" id="IPR013154">
    <property type="entry name" value="ADH-like_N"/>
</dbReference>
<dbReference type="Pfam" id="PF13602">
    <property type="entry name" value="ADH_zinc_N_2"/>
    <property type="match status" value="1"/>
</dbReference>
<dbReference type="NCBIfam" id="TIGR02824">
    <property type="entry name" value="quinone_pig3"/>
    <property type="match status" value="1"/>
</dbReference>
<dbReference type="InterPro" id="IPR011032">
    <property type="entry name" value="GroES-like_sf"/>
</dbReference>
<dbReference type="SMART" id="SM00829">
    <property type="entry name" value="PKS_ER"/>
    <property type="match status" value="1"/>
</dbReference>
<dbReference type="PANTHER" id="PTHR48106">
    <property type="entry name" value="QUINONE OXIDOREDUCTASE PIG3-RELATED"/>
    <property type="match status" value="1"/>
</dbReference>
<dbReference type="AlphaFoldDB" id="A0A3D9ZFK4"/>
<organism evidence="4 5">
    <name type="scientific">Asanoa ferruginea</name>
    <dbReference type="NCBI Taxonomy" id="53367"/>
    <lineage>
        <taxon>Bacteria</taxon>
        <taxon>Bacillati</taxon>
        <taxon>Actinomycetota</taxon>
        <taxon>Actinomycetes</taxon>
        <taxon>Micromonosporales</taxon>
        <taxon>Micromonosporaceae</taxon>
        <taxon>Asanoa</taxon>
    </lineage>
</organism>
<dbReference type="Pfam" id="PF08240">
    <property type="entry name" value="ADH_N"/>
    <property type="match status" value="1"/>
</dbReference>
<dbReference type="GO" id="GO:0070402">
    <property type="term" value="F:NADPH binding"/>
    <property type="evidence" value="ECO:0007669"/>
    <property type="project" value="TreeGrafter"/>
</dbReference>
<evidence type="ECO:0000259" key="3">
    <source>
        <dbReference type="SMART" id="SM00829"/>
    </source>
</evidence>
<protein>
    <submittedName>
        <fullName evidence="4">Putative PIG3 family NAD(P)H quinone oxidoreductase</fullName>
    </submittedName>
</protein>
<dbReference type="CDD" id="cd05276">
    <property type="entry name" value="p53_inducible_oxidoreductase"/>
    <property type="match status" value="1"/>
</dbReference>
<dbReference type="InterPro" id="IPR014189">
    <property type="entry name" value="Quinone_OxRdtase_PIG3"/>
</dbReference>
<keyword evidence="1" id="KW-0521">NADP</keyword>
<dbReference type="RefSeq" id="WP_116067772.1">
    <property type="nucleotide sequence ID" value="NZ_BONB01000022.1"/>
</dbReference>
<reference evidence="4 5" key="1">
    <citation type="submission" date="2018-08" db="EMBL/GenBank/DDBJ databases">
        <title>Sequencing the genomes of 1000 actinobacteria strains.</title>
        <authorList>
            <person name="Klenk H.-P."/>
        </authorList>
    </citation>
    <scope>NUCLEOTIDE SEQUENCE [LARGE SCALE GENOMIC DNA]</scope>
    <source>
        <strain evidence="4 5">DSM 44099</strain>
    </source>
</reference>
<evidence type="ECO:0000313" key="5">
    <source>
        <dbReference type="Proteomes" id="UP000256913"/>
    </source>
</evidence>
<dbReference type="SUPFAM" id="SSF50129">
    <property type="entry name" value="GroES-like"/>
    <property type="match status" value="1"/>
</dbReference>
<dbReference type="SUPFAM" id="SSF51735">
    <property type="entry name" value="NAD(P)-binding Rossmann-fold domains"/>
    <property type="match status" value="1"/>
</dbReference>
<proteinExistence type="predicted"/>
<dbReference type="Gene3D" id="3.40.50.720">
    <property type="entry name" value="NAD(P)-binding Rossmann-like Domain"/>
    <property type="match status" value="1"/>
</dbReference>
<dbReference type="GO" id="GO:0016651">
    <property type="term" value="F:oxidoreductase activity, acting on NAD(P)H"/>
    <property type="evidence" value="ECO:0007669"/>
    <property type="project" value="TreeGrafter"/>
</dbReference>
<dbReference type="EMBL" id="QUMQ01000001">
    <property type="protein sequence ID" value="REF96208.1"/>
    <property type="molecule type" value="Genomic_DNA"/>
</dbReference>